<reference evidence="2 3" key="1">
    <citation type="submission" date="2019-11" db="EMBL/GenBank/DDBJ databases">
        <title>Caenimonas koreensis gen. nov., sp. nov., isolated from activated sludge.</title>
        <authorList>
            <person name="Seung H.R."/>
        </authorList>
    </citation>
    <scope>NUCLEOTIDE SEQUENCE [LARGE SCALE GENOMIC DNA]</scope>
    <source>
        <strain evidence="2 3">EMB320</strain>
    </source>
</reference>
<evidence type="ECO:0000313" key="2">
    <source>
        <dbReference type="EMBL" id="MRD47094.1"/>
    </source>
</evidence>
<dbReference type="EMBL" id="WJBU01000006">
    <property type="protein sequence ID" value="MRD47094.1"/>
    <property type="molecule type" value="Genomic_DNA"/>
</dbReference>
<comment type="caution">
    <text evidence="2">The sequence shown here is derived from an EMBL/GenBank/DDBJ whole genome shotgun (WGS) entry which is preliminary data.</text>
</comment>
<dbReference type="RefSeq" id="WP_153584431.1">
    <property type="nucleotide sequence ID" value="NZ_WJBU01000006.1"/>
</dbReference>
<feature type="region of interest" description="Disordered" evidence="1">
    <location>
        <begin position="86"/>
        <end position="116"/>
    </location>
</feature>
<dbReference type="AlphaFoldDB" id="A0A844ASM0"/>
<protein>
    <submittedName>
        <fullName evidence="2">Uncharacterized protein</fullName>
    </submittedName>
</protein>
<name>A0A844ASM0_9BURK</name>
<organism evidence="2 3">
    <name type="scientific">Caenimonas koreensis DSM 17982</name>
    <dbReference type="NCBI Taxonomy" id="1121255"/>
    <lineage>
        <taxon>Bacteria</taxon>
        <taxon>Pseudomonadati</taxon>
        <taxon>Pseudomonadota</taxon>
        <taxon>Betaproteobacteria</taxon>
        <taxon>Burkholderiales</taxon>
        <taxon>Comamonadaceae</taxon>
        <taxon>Caenimonas</taxon>
    </lineage>
</organism>
<evidence type="ECO:0000256" key="1">
    <source>
        <dbReference type="SAM" id="MobiDB-lite"/>
    </source>
</evidence>
<keyword evidence="3" id="KW-1185">Reference proteome</keyword>
<gene>
    <name evidence="2" type="ORF">GHT07_07375</name>
</gene>
<sequence length="678" mass="72416">MAAVSPVTVSFHFNPEQVGAAFEPKGAAKGDQPIQKLAADASKPGTPDRAERLGDLSNAALLHTVDELDRGNNPVLFTAGLGLGAKMPPEGPNGDGHSHKVSSHIESRGGDPSLMQPDRPITTGELLAASAKLKNIEVHPFAIDLYEGIDEQRKKFEDISQLALDTGRHVAVWMQTGEGAAQQRRLVVVEPQDDGQVRFIARRPESDSPEGEQASDALEMTLRAIAHRDSCRVSIQSKHDTGGELDYQLLQALDANAGDVRGASGVIREQLDDWAEGMTPATRGAVGQVVRANLLDATAGVKSVTIHLPPSAPQFAVEVAIPPVEMHAAAQSAAPIAAIPATPGSQKPAQLSPVSAGLRRNLQLATTPDGKVVSAFAKMAAVYNEDRYIRDCKRENQLPNEQRVRAAVAGRKALPAADGAFLEAAIGAETAFERMQGSVLFRDLPASHPLQTTKGILNKVGGRACATQVTTRPHMQLETCVAHLSKLQATQAHIARVNATDPGALAISRQTLAQDISAAKTRMDAATAAMQAAPGNLELGKQFEEANLRYQSLSRQDRESDVAWLTQEANKILRLLSNGLAEIANTRQNLLTSIDAALVELNRVATLRPSVTDRFRGAGRDVATAKREAQELIATLKKFRDDCVASTMYTELANVCKRTTSSPELAPEIVRGLLSSNV</sequence>
<proteinExistence type="predicted"/>
<accession>A0A844ASM0</accession>
<evidence type="ECO:0000313" key="3">
    <source>
        <dbReference type="Proteomes" id="UP000487350"/>
    </source>
</evidence>
<feature type="region of interest" description="Disordered" evidence="1">
    <location>
        <begin position="22"/>
        <end position="48"/>
    </location>
</feature>
<dbReference type="Proteomes" id="UP000487350">
    <property type="component" value="Unassembled WGS sequence"/>
</dbReference>